<evidence type="ECO:0000256" key="1">
    <source>
        <dbReference type="ARBA" id="ARBA00023186"/>
    </source>
</evidence>
<dbReference type="GO" id="GO:0000502">
    <property type="term" value="C:proteasome complex"/>
    <property type="evidence" value="ECO:0007669"/>
    <property type="project" value="UniProtKB-KW"/>
</dbReference>
<evidence type="ECO:0000259" key="4">
    <source>
        <dbReference type="Pfam" id="PF18265"/>
    </source>
</evidence>
<dbReference type="Gene3D" id="6.10.140.1710">
    <property type="match status" value="1"/>
</dbReference>
<organism evidence="5 6">
    <name type="scientific">Toxoplasma gondii GAB2-2007-GAL-DOM2</name>
    <dbReference type="NCBI Taxonomy" id="1130820"/>
    <lineage>
        <taxon>Eukaryota</taxon>
        <taxon>Sar</taxon>
        <taxon>Alveolata</taxon>
        <taxon>Apicomplexa</taxon>
        <taxon>Conoidasida</taxon>
        <taxon>Coccidia</taxon>
        <taxon>Eucoccidiorida</taxon>
        <taxon>Eimeriorina</taxon>
        <taxon>Sarcocystidae</taxon>
        <taxon>Toxoplasma</taxon>
    </lineage>
</organism>
<dbReference type="Pfam" id="PF18265">
    <property type="entry name" value="Nas2_N"/>
    <property type="match status" value="1"/>
</dbReference>
<proteinExistence type="predicted"/>
<dbReference type="InterPro" id="IPR040815">
    <property type="entry name" value="Nas2_N"/>
</dbReference>
<feature type="domain" description="Nas2 N-terminal" evidence="4">
    <location>
        <begin position="9"/>
        <end position="87"/>
    </location>
</feature>
<reference evidence="5 6" key="1">
    <citation type="submission" date="2014-02" db="EMBL/GenBank/DDBJ databases">
        <authorList>
            <person name="Sibley D."/>
            <person name="Venepally P."/>
            <person name="Karamycheva S."/>
            <person name="Hadjithomas M."/>
            <person name="Khan A."/>
            <person name="Brunk B."/>
            <person name="Roos D."/>
            <person name="Caler E."/>
            <person name="Lorenzi H."/>
        </authorList>
    </citation>
    <scope>NUCLEOTIDE SEQUENCE [LARGE SCALE GENOMIC DNA]</scope>
    <source>
        <strain evidence="5 6">GAB2-2007-GAL-DOM2</strain>
    </source>
</reference>
<keyword evidence="5" id="KW-0647">Proteasome</keyword>
<protein>
    <submittedName>
        <fullName evidence="5">Putative proteasome (Prosome, macropain) 26S subunit, non-ATPase, 9</fullName>
    </submittedName>
</protein>
<dbReference type="AlphaFoldDB" id="A0A086KM64"/>
<dbReference type="Gene3D" id="2.30.42.10">
    <property type="match status" value="1"/>
</dbReference>
<gene>
    <name evidence="5" type="ORF">TGDOM2_225580</name>
</gene>
<accession>A0A086KM64</accession>
<dbReference type="GO" id="GO:0070682">
    <property type="term" value="P:proteasome regulatory particle assembly"/>
    <property type="evidence" value="ECO:0007669"/>
    <property type="project" value="InterPro"/>
</dbReference>
<dbReference type="GO" id="GO:0005634">
    <property type="term" value="C:nucleus"/>
    <property type="evidence" value="ECO:0007669"/>
    <property type="project" value="TreeGrafter"/>
</dbReference>
<evidence type="ECO:0000313" key="5">
    <source>
        <dbReference type="EMBL" id="KFG45482.1"/>
    </source>
</evidence>
<keyword evidence="1" id="KW-0143">Chaperone</keyword>
<name>A0A086KM64_TOXGO</name>
<dbReference type="PANTHER" id="PTHR12651">
    <property type="entry name" value="26S PROTEASOME NON-ATPASE REGULATORY SUBUNIT 9"/>
    <property type="match status" value="1"/>
</dbReference>
<evidence type="ECO:0000313" key="6">
    <source>
        <dbReference type="Proteomes" id="UP000028837"/>
    </source>
</evidence>
<comment type="caution">
    <text evidence="5">The sequence shown here is derived from an EMBL/GenBank/DDBJ whole genome shotgun (WGS) entry which is preliminary data.</text>
</comment>
<dbReference type="InterPro" id="IPR036034">
    <property type="entry name" value="PDZ_sf"/>
</dbReference>
<feature type="coiled-coil region" evidence="2">
    <location>
        <begin position="1"/>
        <end position="31"/>
    </location>
</feature>
<dbReference type="InterPro" id="IPR035269">
    <property type="entry name" value="PSMD9"/>
</dbReference>
<feature type="region of interest" description="Disordered" evidence="3">
    <location>
        <begin position="163"/>
        <end position="182"/>
    </location>
</feature>
<sequence length="244" mass="26650">MAELLEKLNVLVEKQKKMEEEMEALADYLTQPGMPGLTGGLVDDEGFPRADIDIYAIRGARNRLAILKTDYKEVRSQIEKELFALHAQGPVAVPRTGCVSTGDALNAASLSPDSNTALEENPFIPFAKISELHENSPASKAGLRLDDLILQFGAVFIRRKSLPEPSEGDKQQVAADPGGDRPGCSSVEQVFERLPHEVGNHTGEEIDITVFRNNAILNLKLIPQTWEGMGLVGCRFTPVTKGML</sequence>
<dbReference type="GO" id="GO:0005737">
    <property type="term" value="C:cytoplasm"/>
    <property type="evidence" value="ECO:0007669"/>
    <property type="project" value="TreeGrafter"/>
</dbReference>
<dbReference type="SUPFAM" id="SSF50156">
    <property type="entry name" value="PDZ domain-like"/>
    <property type="match status" value="1"/>
</dbReference>
<dbReference type="VEuPathDB" id="ToxoDB:TGDOM2_225580"/>
<dbReference type="PANTHER" id="PTHR12651:SF1">
    <property type="entry name" value="26S PROTEASOME NON-ATPASE REGULATORY SUBUNIT 9"/>
    <property type="match status" value="1"/>
</dbReference>
<dbReference type="EMBL" id="AHZU02000352">
    <property type="protein sequence ID" value="KFG45482.1"/>
    <property type="molecule type" value="Genomic_DNA"/>
</dbReference>
<dbReference type="OrthoDB" id="72325at2759"/>
<evidence type="ECO:0000256" key="2">
    <source>
        <dbReference type="SAM" id="Coils"/>
    </source>
</evidence>
<dbReference type="Proteomes" id="UP000028837">
    <property type="component" value="Unassembled WGS sequence"/>
</dbReference>
<evidence type="ECO:0000256" key="3">
    <source>
        <dbReference type="SAM" id="MobiDB-lite"/>
    </source>
</evidence>
<keyword evidence="2" id="KW-0175">Coiled coil</keyword>